<dbReference type="PRINTS" id="PR00722">
    <property type="entry name" value="CHYMOTRYPSIN"/>
</dbReference>
<dbReference type="SMART" id="SM00020">
    <property type="entry name" value="Tryp_SPc"/>
    <property type="match status" value="1"/>
</dbReference>
<evidence type="ECO:0000256" key="1">
    <source>
        <dbReference type="ARBA" id="ARBA00023157"/>
    </source>
</evidence>
<evidence type="ECO:0000256" key="2">
    <source>
        <dbReference type="ARBA" id="ARBA00024195"/>
    </source>
</evidence>
<dbReference type="AlphaFoldDB" id="A0AAD4NE96"/>
<dbReference type="InterPro" id="IPR001254">
    <property type="entry name" value="Trypsin_dom"/>
</dbReference>
<dbReference type="InterPro" id="IPR033116">
    <property type="entry name" value="TRYPSIN_SER"/>
</dbReference>
<organism evidence="5 6">
    <name type="scientific">Ditylenchus destructor</name>
    <dbReference type="NCBI Taxonomy" id="166010"/>
    <lineage>
        <taxon>Eukaryota</taxon>
        <taxon>Metazoa</taxon>
        <taxon>Ecdysozoa</taxon>
        <taxon>Nematoda</taxon>
        <taxon>Chromadorea</taxon>
        <taxon>Rhabditida</taxon>
        <taxon>Tylenchina</taxon>
        <taxon>Tylenchomorpha</taxon>
        <taxon>Sphaerularioidea</taxon>
        <taxon>Anguinidae</taxon>
        <taxon>Anguininae</taxon>
        <taxon>Ditylenchus</taxon>
    </lineage>
</organism>
<feature type="signal peptide" evidence="3">
    <location>
        <begin position="1"/>
        <end position="22"/>
    </location>
</feature>
<reference evidence="5" key="1">
    <citation type="submission" date="2022-01" db="EMBL/GenBank/DDBJ databases">
        <title>Genome Sequence Resource for Two Populations of Ditylenchus destructor, the Migratory Endoparasitic Phytonematode.</title>
        <authorList>
            <person name="Zhang H."/>
            <person name="Lin R."/>
            <person name="Xie B."/>
        </authorList>
    </citation>
    <scope>NUCLEOTIDE SEQUENCE</scope>
    <source>
        <strain evidence="5">BazhouSP</strain>
    </source>
</reference>
<dbReference type="GO" id="GO:0006508">
    <property type="term" value="P:proteolysis"/>
    <property type="evidence" value="ECO:0007669"/>
    <property type="project" value="InterPro"/>
</dbReference>
<dbReference type="InterPro" id="IPR009003">
    <property type="entry name" value="Peptidase_S1_PA"/>
</dbReference>
<accession>A0AAD4NE96</accession>
<dbReference type="EMBL" id="JAKKPZ010000002">
    <property type="protein sequence ID" value="KAI1725789.1"/>
    <property type="molecule type" value="Genomic_DNA"/>
</dbReference>
<dbReference type="GO" id="GO:0004252">
    <property type="term" value="F:serine-type endopeptidase activity"/>
    <property type="evidence" value="ECO:0007669"/>
    <property type="project" value="InterPro"/>
</dbReference>
<dbReference type="Proteomes" id="UP001201812">
    <property type="component" value="Unassembled WGS sequence"/>
</dbReference>
<protein>
    <submittedName>
        <fullName evidence="5">Trypsin domain-containing protein</fullName>
    </submittedName>
</protein>
<proteinExistence type="inferred from homology"/>
<dbReference type="InterPro" id="IPR043504">
    <property type="entry name" value="Peptidase_S1_PA_chymotrypsin"/>
</dbReference>
<sequence length="275" mass="30727">MHSFAVFLSVIIASFLSNKSHTKELECGISDVTSPNERVIGGKICERGELPWIVSVEVRSFFRSALCTASIISNRHLLFASHCVARHDPRATTRVSNKVYVHPDRNADIAIIELPLPLKFNEYIRQICLKKTYNENTYNTRAMISGYGIHEWIPCSDSKKCKVPRSAFDGKLRKGTSQILTLSQCQREYGNELLPKAHLCARGEEGTDVFIGDSGGPIVIENPKRDDGKTQWMQVGITSFTVAAGFQEYPTVFTRVTSYCDWIASVTKNAAKCVD</sequence>
<gene>
    <name evidence="5" type="ORF">DdX_02469</name>
</gene>
<dbReference type="SUPFAM" id="SSF50494">
    <property type="entry name" value="Trypsin-like serine proteases"/>
    <property type="match status" value="1"/>
</dbReference>
<dbReference type="PANTHER" id="PTHR24256">
    <property type="entry name" value="TRYPTASE-RELATED"/>
    <property type="match status" value="1"/>
</dbReference>
<comment type="similarity">
    <text evidence="2">Belongs to the peptidase S1 family. CLIP subfamily.</text>
</comment>
<dbReference type="Pfam" id="PF00089">
    <property type="entry name" value="Trypsin"/>
    <property type="match status" value="1"/>
</dbReference>
<name>A0AAD4NE96_9BILA</name>
<dbReference type="PROSITE" id="PS50240">
    <property type="entry name" value="TRYPSIN_DOM"/>
    <property type="match status" value="1"/>
</dbReference>
<dbReference type="InterPro" id="IPR051487">
    <property type="entry name" value="Ser/Thr_Proteases_Immune/Dev"/>
</dbReference>
<feature type="domain" description="Peptidase S1" evidence="4">
    <location>
        <begin position="39"/>
        <end position="268"/>
    </location>
</feature>
<evidence type="ECO:0000313" key="5">
    <source>
        <dbReference type="EMBL" id="KAI1725789.1"/>
    </source>
</evidence>
<comment type="caution">
    <text evidence="5">The sequence shown here is derived from an EMBL/GenBank/DDBJ whole genome shotgun (WGS) entry which is preliminary data.</text>
</comment>
<keyword evidence="6" id="KW-1185">Reference proteome</keyword>
<evidence type="ECO:0000259" key="4">
    <source>
        <dbReference type="PROSITE" id="PS50240"/>
    </source>
</evidence>
<evidence type="ECO:0000256" key="3">
    <source>
        <dbReference type="SAM" id="SignalP"/>
    </source>
</evidence>
<dbReference type="Gene3D" id="2.40.10.10">
    <property type="entry name" value="Trypsin-like serine proteases"/>
    <property type="match status" value="1"/>
</dbReference>
<keyword evidence="3" id="KW-0732">Signal</keyword>
<dbReference type="CDD" id="cd00190">
    <property type="entry name" value="Tryp_SPc"/>
    <property type="match status" value="1"/>
</dbReference>
<feature type="chain" id="PRO_5041918808" evidence="3">
    <location>
        <begin position="23"/>
        <end position="275"/>
    </location>
</feature>
<keyword evidence="1" id="KW-1015">Disulfide bond</keyword>
<dbReference type="InterPro" id="IPR001314">
    <property type="entry name" value="Peptidase_S1A"/>
</dbReference>
<evidence type="ECO:0000313" key="6">
    <source>
        <dbReference type="Proteomes" id="UP001201812"/>
    </source>
</evidence>
<dbReference type="PROSITE" id="PS00135">
    <property type="entry name" value="TRYPSIN_SER"/>
    <property type="match status" value="1"/>
</dbReference>